<organism evidence="3 4">
    <name type="scientific">Diatrype stigma</name>
    <dbReference type="NCBI Taxonomy" id="117547"/>
    <lineage>
        <taxon>Eukaryota</taxon>
        <taxon>Fungi</taxon>
        <taxon>Dikarya</taxon>
        <taxon>Ascomycota</taxon>
        <taxon>Pezizomycotina</taxon>
        <taxon>Sordariomycetes</taxon>
        <taxon>Xylariomycetidae</taxon>
        <taxon>Xylariales</taxon>
        <taxon>Diatrypaceae</taxon>
        <taxon>Diatrype</taxon>
    </lineage>
</organism>
<feature type="chain" id="PRO_5042950185" description="GPI anchored protein" evidence="2">
    <location>
        <begin position="18"/>
        <end position="225"/>
    </location>
</feature>
<dbReference type="PANTHER" id="PTHR40640">
    <property type="entry name" value="ANCHORED GLYCOPROTEIN, PUTATIVE (AFU_ORTHOLOGUE AFUA_8G04860)-RELATED"/>
    <property type="match status" value="1"/>
</dbReference>
<feature type="compositionally biased region" description="Polar residues" evidence="1">
    <location>
        <begin position="167"/>
        <end position="176"/>
    </location>
</feature>
<proteinExistence type="predicted"/>
<feature type="compositionally biased region" description="Low complexity" evidence="1">
    <location>
        <begin position="156"/>
        <end position="166"/>
    </location>
</feature>
<evidence type="ECO:0000313" key="4">
    <source>
        <dbReference type="Proteomes" id="UP001320420"/>
    </source>
</evidence>
<gene>
    <name evidence="3" type="ORF">SLS62_001971</name>
</gene>
<sequence length="225" mass="22145">MLHSLVTISALTGMAVAQTSTIMDLFLPKDIFDGQSFVGSVVAAAPTRIEYFVTCPEGEDSDDCGLGPGVSVTMQPGTYALGLNMPPSFTMSERCEIDQETAICTASILGSEANDPGVETTTMTDVTTEDFFMPVTITAGLEKLAAATATATAAGGSTATPAQSASDGGSSVTSPPTAASQTGSGASTGAASSTGSVSTGAAAPCITRDAVLAGVVALVGGALAL</sequence>
<name>A0AAN9UXB7_9PEZI</name>
<dbReference type="PANTHER" id="PTHR40640:SF1">
    <property type="entry name" value="ANCHORED GLYCOPROTEIN, PUTATIVE (AFU_ORTHOLOGUE AFUA_8G04860)-RELATED"/>
    <property type="match status" value="1"/>
</dbReference>
<feature type="compositionally biased region" description="Low complexity" evidence="1">
    <location>
        <begin position="177"/>
        <end position="195"/>
    </location>
</feature>
<evidence type="ECO:0000313" key="3">
    <source>
        <dbReference type="EMBL" id="KAK7756028.1"/>
    </source>
</evidence>
<dbReference type="AlphaFoldDB" id="A0AAN9UXB7"/>
<evidence type="ECO:0000256" key="2">
    <source>
        <dbReference type="SAM" id="SignalP"/>
    </source>
</evidence>
<keyword evidence="2" id="KW-0732">Signal</keyword>
<evidence type="ECO:0000256" key="1">
    <source>
        <dbReference type="SAM" id="MobiDB-lite"/>
    </source>
</evidence>
<accession>A0AAN9UXB7</accession>
<reference evidence="3 4" key="1">
    <citation type="submission" date="2024-02" db="EMBL/GenBank/DDBJ databases">
        <title>De novo assembly and annotation of 12 fungi associated with fruit tree decline syndrome in Ontario, Canada.</title>
        <authorList>
            <person name="Sulman M."/>
            <person name="Ellouze W."/>
            <person name="Ilyukhin E."/>
        </authorList>
    </citation>
    <scope>NUCLEOTIDE SEQUENCE [LARGE SCALE GENOMIC DNA]</scope>
    <source>
        <strain evidence="3 4">M11/M66-122</strain>
    </source>
</reference>
<comment type="caution">
    <text evidence="3">The sequence shown here is derived from an EMBL/GenBank/DDBJ whole genome shotgun (WGS) entry which is preliminary data.</text>
</comment>
<feature type="region of interest" description="Disordered" evidence="1">
    <location>
        <begin position="156"/>
        <end position="195"/>
    </location>
</feature>
<dbReference type="Proteomes" id="UP001320420">
    <property type="component" value="Unassembled WGS sequence"/>
</dbReference>
<protein>
    <recommendedName>
        <fullName evidence="5">GPI anchored protein</fullName>
    </recommendedName>
</protein>
<dbReference type="EMBL" id="JAKJXP020000009">
    <property type="protein sequence ID" value="KAK7756028.1"/>
    <property type="molecule type" value="Genomic_DNA"/>
</dbReference>
<evidence type="ECO:0008006" key="5">
    <source>
        <dbReference type="Google" id="ProtNLM"/>
    </source>
</evidence>
<keyword evidence="4" id="KW-1185">Reference proteome</keyword>
<feature type="signal peptide" evidence="2">
    <location>
        <begin position="1"/>
        <end position="17"/>
    </location>
</feature>